<feature type="compositionally biased region" description="Basic and acidic residues" evidence="1">
    <location>
        <begin position="79"/>
        <end position="88"/>
    </location>
</feature>
<evidence type="ECO:0008006" key="5">
    <source>
        <dbReference type="Google" id="ProtNLM"/>
    </source>
</evidence>
<feature type="transmembrane region" description="Helical" evidence="2">
    <location>
        <begin position="29"/>
        <end position="48"/>
    </location>
</feature>
<dbReference type="EMBL" id="CP110615">
    <property type="protein sequence ID" value="UZJ26660.1"/>
    <property type="molecule type" value="Genomic_DNA"/>
</dbReference>
<name>A0ABY6P4R9_9NOCA</name>
<keyword evidence="2" id="KW-0812">Transmembrane</keyword>
<evidence type="ECO:0000313" key="4">
    <source>
        <dbReference type="Proteomes" id="UP001164965"/>
    </source>
</evidence>
<protein>
    <recommendedName>
        <fullName evidence="5">Secreted protein</fullName>
    </recommendedName>
</protein>
<dbReference type="RefSeq" id="WP_265384764.1">
    <property type="nucleotide sequence ID" value="NZ_CP110615.1"/>
</dbReference>
<proteinExistence type="predicted"/>
<evidence type="ECO:0000256" key="1">
    <source>
        <dbReference type="SAM" id="MobiDB-lite"/>
    </source>
</evidence>
<keyword evidence="2" id="KW-1133">Transmembrane helix</keyword>
<gene>
    <name evidence="3" type="ORF">RHODO2019_12840</name>
</gene>
<evidence type="ECO:0000313" key="3">
    <source>
        <dbReference type="EMBL" id="UZJ26660.1"/>
    </source>
</evidence>
<dbReference type="Proteomes" id="UP001164965">
    <property type="component" value="Chromosome"/>
</dbReference>
<keyword evidence="2" id="KW-0472">Membrane</keyword>
<accession>A0ABY6P4R9</accession>
<reference evidence="3" key="1">
    <citation type="submission" date="2022-10" db="EMBL/GenBank/DDBJ databases">
        <title>Rhodococcus sp.75.</title>
        <authorList>
            <person name="Sun M."/>
        </authorList>
    </citation>
    <scope>NUCLEOTIDE SEQUENCE</scope>
    <source>
        <strain evidence="3">75</strain>
    </source>
</reference>
<organism evidence="3 4">
    <name type="scientific">Rhodococcus antarcticus</name>
    <dbReference type="NCBI Taxonomy" id="2987751"/>
    <lineage>
        <taxon>Bacteria</taxon>
        <taxon>Bacillati</taxon>
        <taxon>Actinomycetota</taxon>
        <taxon>Actinomycetes</taxon>
        <taxon>Mycobacteriales</taxon>
        <taxon>Nocardiaceae</taxon>
        <taxon>Rhodococcus</taxon>
    </lineage>
</organism>
<sequence>MLVGAHLATTVLGQSTTGGNGTGAEFGKSAPIGLVVILLLLVALVLLIRSMNRHVRKMPESFDEPVPRGSATSRPLGRAGEDGTRSDG</sequence>
<keyword evidence="4" id="KW-1185">Reference proteome</keyword>
<evidence type="ECO:0000256" key="2">
    <source>
        <dbReference type="SAM" id="Phobius"/>
    </source>
</evidence>
<feature type="region of interest" description="Disordered" evidence="1">
    <location>
        <begin position="57"/>
        <end position="88"/>
    </location>
</feature>